<comment type="similarity">
    <text evidence="1">Belongs to the NADH dehydrogenase family.</text>
</comment>
<evidence type="ECO:0000259" key="9">
    <source>
        <dbReference type="Pfam" id="PF07992"/>
    </source>
</evidence>
<evidence type="ECO:0000256" key="6">
    <source>
        <dbReference type="ARBA" id="ARBA00023027"/>
    </source>
</evidence>
<comment type="caution">
    <text evidence="10">The sequence shown here is derived from an EMBL/GenBank/DDBJ whole genome shotgun (WGS) entry which is preliminary data.</text>
</comment>
<evidence type="ECO:0000256" key="8">
    <source>
        <dbReference type="SAM" id="Phobius"/>
    </source>
</evidence>
<dbReference type="Proteomes" id="UP000229098">
    <property type="component" value="Unassembled WGS sequence"/>
</dbReference>
<gene>
    <name evidence="10" type="ORF">COU90_04415</name>
</gene>
<dbReference type="PRINTS" id="PR00368">
    <property type="entry name" value="FADPNR"/>
</dbReference>
<dbReference type="AlphaFoldDB" id="A0A2M8KVX7"/>
<dbReference type="GO" id="GO:0050136">
    <property type="term" value="F:NADH dehydrogenase (quinone) (non-electrogenic) activity"/>
    <property type="evidence" value="ECO:0007669"/>
    <property type="project" value="UniProtKB-EC"/>
</dbReference>
<evidence type="ECO:0000256" key="5">
    <source>
        <dbReference type="ARBA" id="ARBA00023002"/>
    </source>
</evidence>
<evidence type="ECO:0000256" key="7">
    <source>
        <dbReference type="ARBA" id="ARBA00047599"/>
    </source>
</evidence>
<comment type="catalytic activity">
    <reaction evidence="7">
        <text>a quinone + NADH + H(+) = a quinol + NAD(+)</text>
        <dbReference type="Rhea" id="RHEA:46160"/>
        <dbReference type="ChEBI" id="CHEBI:15378"/>
        <dbReference type="ChEBI" id="CHEBI:24646"/>
        <dbReference type="ChEBI" id="CHEBI:57540"/>
        <dbReference type="ChEBI" id="CHEBI:57945"/>
        <dbReference type="ChEBI" id="CHEBI:132124"/>
        <dbReference type="EC" id="1.6.5.9"/>
    </reaction>
</comment>
<protein>
    <recommendedName>
        <fullName evidence="2">NADH:ubiquinone reductase (non-electrogenic)</fullName>
        <ecNumber evidence="2">1.6.5.9</ecNumber>
    </recommendedName>
</protein>
<reference evidence="11" key="1">
    <citation type="submission" date="2017-09" db="EMBL/GenBank/DDBJ databases">
        <title>Depth-based differentiation of microbial function through sediment-hosted aquifers and enrichment of novel symbionts in the deep terrestrial subsurface.</title>
        <authorList>
            <person name="Probst A.J."/>
            <person name="Ladd B."/>
            <person name="Jarett J.K."/>
            <person name="Geller-Mcgrath D.E."/>
            <person name="Sieber C.M.K."/>
            <person name="Emerson J.B."/>
            <person name="Anantharaman K."/>
            <person name="Thomas B.C."/>
            <person name="Malmstrom R."/>
            <person name="Stieglmeier M."/>
            <person name="Klingl A."/>
            <person name="Woyke T."/>
            <person name="Ryan C.M."/>
            <person name="Banfield J.F."/>
        </authorList>
    </citation>
    <scope>NUCLEOTIDE SEQUENCE [LARGE SCALE GENOMIC DNA]</scope>
</reference>
<evidence type="ECO:0000313" key="11">
    <source>
        <dbReference type="Proteomes" id="UP000229098"/>
    </source>
</evidence>
<dbReference type="InterPro" id="IPR045024">
    <property type="entry name" value="NDH-2"/>
</dbReference>
<evidence type="ECO:0000313" key="10">
    <source>
        <dbReference type="EMBL" id="PJE64085.1"/>
    </source>
</evidence>
<keyword evidence="6" id="KW-0520">NAD</keyword>
<dbReference type="Gene3D" id="3.50.50.100">
    <property type="match status" value="1"/>
</dbReference>
<organism evidence="10 11">
    <name type="scientific">Candidatus Ryanbacteria bacterium CG10_big_fil_rev_8_21_14_0_10_43_42</name>
    <dbReference type="NCBI Taxonomy" id="1974864"/>
    <lineage>
        <taxon>Bacteria</taxon>
        <taxon>Candidatus Ryaniibacteriota</taxon>
    </lineage>
</organism>
<name>A0A2M8KVX7_9BACT</name>
<keyword evidence="4" id="KW-0274">FAD</keyword>
<feature type="domain" description="FAD/NAD(P)-binding" evidence="9">
    <location>
        <begin position="13"/>
        <end position="353"/>
    </location>
</feature>
<dbReference type="EMBL" id="PFEF01000010">
    <property type="protein sequence ID" value="PJE64085.1"/>
    <property type="molecule type" value="Genomic_DNA"/>
</dbReference>
<keyword evidence="5" id="KW-0560">Oxidoreductase</keyword>
<keyword evidence="8" id="KW-0812">Transmembrane</keyword>
<evidence type="ECO:0000256" key="4">
    <source>
        <dbReference type="ARBA" id="ARBA00022827"/>
    </source>
</evidence>
<evidence type="ECO:0000256" key="3">
    <source>
        <dbReference type="ARBA" id="ARBA00022630"/>
    </source>
</evidence>
<sequence>MIGNMDNKNSIPHIVIMGLGFGGVYAYLKLHNLFHAKKQVRITIISERDHFMFTPMIHEVATGTLLSSSLRQPARTLPQCCIYRFVEGIIGGINCDTKTVTVHHMNPYAPEVKNSEGAEPTEEVPYDYLISALGSEVNFFGTPGAAEYALTLKDIDDAERLKNRIIESFEEAELAKTEEEKKRLLHFIIVGGGPTGVELAGEMADLINKEMKDAFPSLCDMARVSIYEGGSRLMGAVDEWFAKHAADILADKKVSISYNMRITNIYGTGVSVGEEQIEAGTVIWTAGVRARDLIVTAMKDVLRDERSNRIKVNEFMQIPAYPNVFVAGDQAYVVDKEAGQPYPMRAQFAVREGVVAAKNIKNIITKEAPLEEFSWRDKGFIVSLGKGGALAEAFGMRWGGTVAWIVYRGAYLMKIVGVRAKLRTTLEWILNFFLPRDISKL</sequence>
<dbReference type="EC" id="1.6.5.9" evidence="2"/>
<feature type="transmembrane region" description="Helical" evidence="8">
    <location>
        <begin position="12"/>
        <end position="28"/>
    </location>
</feature>
<dbReference type="SUPFAM" id="SSF51905">
    <property type="entry name" value="FAD/NAD(P)-binding domain"/>
    <property type="match status" value="2"/>
</dbReference>
<evidence type="ECO:0000256" key="1">
    <source>
        <dbReference type="ARBA" id="ARBA00005272"/>
    </source>
</evidence>
<dbReference type="PANTHER" id="PTHR43706">
    <property type="entry name" value="NADH DEHYDROGENASE"/>
    <property type="match status" value="1"/>
</dbReference>
<keyword evidence="3" id="KW-0285">Flavoprotein</keyword>
<keyword evidence="8" id="KW-0472">Membrane</keyword>
<accession>A0A2M8KVX7</accession>
<dbReference type="Pfam" id="PF07992">
    <property type="entry name" value="Pyr_redox_2"/>
    <property type="match status" value="1"/>
</dbReference>
<keyword evidence="8" id="KW-1133">Transmembrane helix</keyword>
<dbReference type="InterPro" id="IPR036188">
    <property type="entry name" value="FAD/NAD-bd_sf"/>
</dbReference>
<dbReference type="PANTHER" id="PTHR43706:SF47">
    <property type="entry name" value="EXTERNAL NADH-UBIQUINONE OXIDOREDUCTASE 1, MITOCHONDRIAL-RELATED"/>
    <property type="match status" value="1"/>
</dbReference>
<dbReference type="InterPro" id="IPR023753">
    <property type="entry name" value="FAD/NAD-binding_dom"/>
</dbReference>
<evidence type="ECO:0000256" key="2">
    <source>
        <dbReference type="ARBA" id="ARBA00012637"/>
    </source>
</evidence>
<proteinExistence type="inferred from homology"/>